<accession>A0A0F3IEU9</accession>
<dbReference type="PANTHER" id="PTHR45527:SF1">
    <property type="entry name" value="FATTY ACID SYNTHASE"/>
    <property type="match status" value="1"/>
</dbReference>
<protein>
    <recommendedName>
        <fullName evidence="4">Carrier domain-containing protein</fullName>
    </recommendedName>
</protein>
<keyword evidence="6" id="KW-1185">Reference proteome</keyword>
<evidence type="ECO:0000256" key="2">
    <source>
        <dbReference type="ARBA" id="ARBA00022450"/>
    </source>
</evidence>
<comment type="caution">
    <text evidence="5">The sequence shown here is derived from an EMBL/GenBank/DDBJ whole genome shotgun (WGS) entry which is preliminary data.</text>
</comment>
<dbReference type="GO" id="GO:0043041">
    <property type="term" value="P:amino acid activation for nonribosomal peptide biosynthetic process"/>
    <property type="evidence" value="ECO:0007669"/>
    <property type="project" value="TreeGrafter"/>
</dbReference>
<dbReference type="Proteomes" id="UP000033684">
    <property type="component" value="Unassembled WGS sequence"/>
</dbReference>
<dbReference type="InterPro" id="IPR036736">
    <property type="entry name" value="ACP-like_sf"/>
</dbReference>
<dbReference type="AlphaFoldDB" id="A0A0F3IEU9"/>
<reference evidence="6" key="1">
    <citation type="submission" date="2015-03" db="EMBL/GenBank/DDBJ databases">
        <title>Draft genome sequence of a novel methanotroph (Sn10-6) isolated from flooded ricefield rhizosphere in India.</title>
        <authorList>
            <person name="Pandit P.S."/>
            <person name="Pore S.D."/>
            <person name="Arora P."/>
            <person name="Kapse N.G."/>
            <person name="Dhakephalkar P.K."/>
            <person name="Rahalkar M.C."/>
        </authorList>
    </citation>
    <scope>NUCLEOTIDE SEQUENCE [LARGE SCALE GENOMIC DNA]</scope>
    <source>
        <strain evidence="6">Sn10-6</strain>
    </source>
</reference>
<dbReference type="GO" id="GO:0031177">
    <property type="term" value="F:phosphopantetheine binding"/>
    <property type="evidence" value="ECO:0007669"/>
    <property type="project" value="TreeGrafter"/>
</dbReference>
<comment type="cofactor">
    <cofactor evidence="1">
        <name>pantetheine 4'-phosphate</name>
        <dbReference type="ChEBI" id="CHEBI:47942"/>
    </cofactor>
</comment>
<dbReference type="SUPFAM" id="SSF53474">
    <property type="entry name" value="alpha/beta-Hydrolases"/>
    <property type="match status" value="1"/>
</dbReference>
<organism evidence="5 6">
    <name type="scientific">Methylocucumis oryzae</name>
    <dbReference type="NCBI Taxonomy" id="1632867"/>
    <lineage>
        <taxon>Bacteria</taxon>
        <taxon>Pseudomonadati</taxon>
        <taxon>Pseudomonadota</taxon>
        <taxon>Gammaproteobacteria</taxon>
        <taxon>Methylococcales</taxon>
        <taxon>Methylococcaceae</taxon>
        <taxon>Methylocucumis</taxon>
    </lineage>
</organism>
<keyword evidence="2" id="KW-0596">Phosphopantetheine</keyword>
<evidence type="ECO:0000256" key="1">
    <source>
        <dbReference type="ARBA" id="ARBA00001957"/>
    </source>
</evidence>
<dbReference type="InterPro" id="IPR006162">
    <property type="entry name" value="Ppantetheine_attach_site"/>
</dbReference>
<dbReference type="FunFam" id="1.10.1200.10:FF:000005">
    <property type="entry name" value="Nonribosomal peptide synthetase 1"/>
    <property type="match status" value="1"/>
</dbReference>
<evidence type="ECO:0000259" key="4">
    <source>
        <dbReference type="PROSITE" id="PS50075"/>
    </source>
</evidence>
<dbReference type="InterPro" id="IPR045851">
    <property type="entry name" value="AMP-bd_C_sf"/>
</dbReference>
<dbReference type="GO" id="GO:0044550">
    <property type="term" value="P:secondary metabolite biosynthetic process"/>
    <property type="evidence" value="ECO:0007669"/>
    <property type="project" value="TreeGrafter"/>
</dbReference>
<sequence length="833" mass="94245">MNLQEAYHASVVLHRADDNELMDRVQSRYRQVIQNDEELLLAPEFFDALARHWPGVTRAEVRLKAGNYDNELSRFRYDVVLVLGERQQLAPVAFWHDWDAEGRWRDSVMRRMTSYPAEAQGVRDLPDIRVSEAVAAWREMESDKTRYQTAKEIRQALQKHGENPDTLFSLAKWLGVDLIWQTLGGDGRYQAVFNPVWTVEKEREILPRADYHRYANNPTRRERQVALSHELKATLTRQLPKYMVPNAILVLDAFPLTPNGKIDRNRLPNPKVNNYGVQDYVAPRNSLEKSLVSIWQEALTLSQPPSVTDNFFELGGHSLLSAKVVTLIEEKLGYRISLKQFFQQPTIEAMALSMEQQTSDKDSSEEHGGIRWPLPKALQYKLESYVCSWGGERASTESLIFAHHVKGTLPPLFWVFQGDQEFAQLAKYLGDSQPLYGMRSGHLIMDYQEDDIQAFALRYVTEIERLYPTGPLFVGGNCQGGVIALAIAQHLLRRQRILPLAFVMEWSFGTQPYLGSVAFLYGQDSVFNPYLSFQHPHLFWQRSFPDHRIEMIPGAHGKFFVEPNIQGLSSTISRCMAEAIKNSPLFIPTSDRKAEITVLNLPNTFMSGGHYLLAVKLRNASTINWNRTDISGLMLGNQWLNTEDKFISRQDGKTPIPSLLAGQSTQLYLPIKAPEQAGLVHLNLSLIEEGVCWFKGADQGEIQFKINLIAPEAYTLPTFSSDITRHGAPILIGGTGGSGITVIAKVLAEAGIFLGEQTGSSDSTSMMENWSSSLLPYWNKPLPCAMEAIIRKDLEETVNNFLTTRDAEKNVSWLGLEAAIKRFFSSFFTPDLA</sequence>
<dbReference type="InterPro" id="IPR009081">
    <property type="entry name" value="PP-bd_ACP"/>
</dbReference>
<dbReference type="PROSITE" id="PS00012">
    <property type="entry name" value="PHOSPHOPANTETHEINE"/>
    <property type="match status" value="1"/>
</dbReference>
<evidence type="ECO:0000313" key="5">
    <source>
        <dbReference type="EMBL" id="KJV05345.1"/>
    </source>
</evidence>
<evidence type="ECO:0000313" key="6">
    <source>
        <dbReference type="Proteomes" id="UP000033684"/>
    </source>
</evidence>
<evidence type="ECO:0000256" key="3">
    <source>
        <dbReference type="ARBA" id="ARBA00022553"/>
    </source>
</evidence>
<dbReference type="PROSITE" id="PS50075">
    <property type="entry name" value="CARRIER"/>
    <property type="match status" value="1"/>
</dbReference>
<gene>
    <name evidence="5" type="ORF">VZ94_18850</name>
</gene>
<reference evidence="5 6" key="2">
    <citation type="journal article" date="2016" name="Microb. Ecol.">
        <title>Genome Characteristics of a Novel Type I Methanotroph (Sn10-6) Isolated from a Flooded Indian Rice Field.</title>
        <authorList>
            <person name="Rahalkar M.C."/>
            <person name="Pandit P.S."/>
            <person name="Dhakephalkar P.K."/>
            <person name="Pore S."/>
            <person name="Arora P."/>
            <person name="Kapse N."/>
        </authorList>
    </citation>
    <scope>NUCLEOTIDE SEQUENCE [LARGE SCALE GENOMIC DNA]</scope>
    <source>
        <strain evidence="5 6">Sn10-6</strain>
    </source>
</reference>
<dbReference type="Gene3D" id="3.30.300.30">
    <property type="match status" value="1"/>
</dbReference>
<dbReference type="SUPFAM" id="SSF56801">
    <property type="entry name" value="Acetyl-CoA synthetase-like"/>
    <property type="match status" value="1"/>
</dbReference>
<proteinExistence type="predicted"/>
<dbReference type="Gene3D" id="1.10.1200.10">
    <property type="entry name" value="ACP-like"/>
    <property type="match status" value="1"/>
</dbReference>
<dbReference type="EMBL" id="LAJX01000244">
    <property type="protein sequence ID" value="KJV05345.1"/>
    <property type="molecule type" value="Genomic_DNA"/>
</dbReference>
<dbReference type="Pfam" id="PF00550">
    <property type="entry name" value="PP-binding"/>
    <property type="match status" value="1"/>
</dbReference>
<keyword evidence="3" id="KW-0597">Phosphoprotein</keyword>
<name>A0A0F3IEU9_9GAMM</name>
<dbReference type="SUPFAM" id="SSF47336">
    <property type="entry name" value="ACP-like"/>
    <property type="match status" value="1"/>
</dbReference>
<dbReference type="PANTHER" id="PTHR45527">
    <property type="entry name" value="NONRIBOSOMAL PEPTIDE SYNTHETASE"/>
    <property type="match status" value="1"/>
</dbReference>
<dbReference type="InterPro" id="IPR029058">
    <property type="entry name" value="AB_hydrolase_fold"/>
</dbReference>
<dbReference type="PATRIC" id="fig|1632867.3.peg.2929"/>
<feature type="domain" description="Carrier" evidence="4">
    <location>
        <begin position="282"/>
        <end position="358"/>
    </location>
</feature>
<dbReference type="Gene3D" id="3.40.50.1820">
    <property type="entry name" value="alpha/beta hydrolase"/>
    <property type="match status" value="1"/>
</dbReference>
<dbReference type="GO" id="GO:0005737">
    <property type="term" value="C:cytoplasm"/>
    <property type="evidence" value="ECO:0007669"/>
    <property type="project" value="TreeGrafter"/>
</dbReference>